<protein>
    <submittedName>
        <fullName evidence="5">Bifunctional metallophosphatase/5'-nucleotidase</fullName>
    </submittedName>
</protein>
<evidence type="ECO:0000256" key="1">
    <source>
        <dbReference type="ARBA" id="ARBA00022729"/>
    </source>
</evidence>
<dbReference type="GO" id="GO:0030288">
    <property type="term" value="C:outer membrane-bounded periplasmic space"/>
    <property type="evidence" value="ECO:0007669"/>
    <property type="project" value="TreeGrafter"/>
</dbReference>
<dbReference type="InterPro" id="IPR004843">
    <property type="entry name" value="Calcineurin-like_PHP"/>
</dbReference>
<feature type="signal peptide" evidence="2">
    <location>
        <begin position="1"/>
        <end position="24"/>
    </location>
</feature>
<keyword evidence="2" id="KW-0378">Hydrolase</keyword>
<dbReference type="SUPFAM" id="SSF55816">
    <property type="entry name" value="5'-nucleotidase (syn. UDP-sugar hydrolase), C-terminal domain"/>
    <property type="match status" value="1"/>
</dbReference>
<dbReference type="Pfam" id="PF00149">
    <property type="entry name" value="Metallophos"/>
    <property type="match status" value="1"/>
</dbReference>
<dbReference type="InterPro" id="IPR006179">
    <property type="entry name" value="5_nucleotidase/apyrase"/>
</dbReference>
<gene>
    <name evidence="5" type="ORF">J3359_04035</name>
</gene>
<dbReference type="GO" id="GO:0008253">
    <property type="term" value="F:5'-nucleotidase activity"/>
    <property type="evidence" value="ECO:0007669"/>
    <property type="project" value="TreeGrafter"/>
</dbReference>
<keyword evidence="2" id="KW-0547">Nucleotide-binding</keyword>
<evidence type="ECO:0000313" key="6">
    <source>
        <dbReference type="Proteomes" id="UP000663920"/>
    </source>
</evidence>
<name>A0A975H7Y2_9FLAO</name>
<dbReference type="PANTHER" id="PTHR11575:SF24">
    <property type="entry name" value="5'-NUCLEOTIDASE"/>
    <property type="match status" value="1"/>
</dbReference>
<proteinExistence type="inferred from homology"/>
<comment type="similarity">
    <text evidence="2">Belongs to the 5'-nucleotidase family.</text>
</comment>
<dbReference type="PRINTS" id="PR01607">
    <property type="entry name" value="APYRASEFAMLY"/>
</dbReference>
<dbReference type="Pfam" id="PF02872">
    <property type="entry name" value="5_nucleotid_C"/>
    <property type="match status" value="1"/>
</dbReference>
<feature type="chain" id="PRO_5038170780" evidence="2">
    <location>
        <begin position="25"/>
        <end position="507"/>
    </location>
</feature>
<evidence type="ECO:0000313" key="5">
    <source>
        <dbReference type="EMBL" id="QTE23459.1"/>
    </source>
</evidence>
<reference evidence="5 6" key="1">
    <citation type="submission" date="2021-03" db="EMBL/GenBank/DDBJ databases">
        <title>Complete genome of Polaribacter_sp.SM13.</title>
        <authorList>
            <person name="Jeong S.W."/>
            <person name="Bae J.W."/>
        </authorList>
    </citation>
    <scope>NUCLEOTIDE SEQUENCE [LARGE SCALE GENOMIC DNA]</scope>
    <source>
        <strain evidence="5 6">SM13</strain>
    </source>
</reference>
<dbReference type="GO" id="GO:0008768">
    <property type="term" value="F:UDP-sugar diphosphatase activity"/>
    <property type="evidence" value="ECO:0007669"/>
    <property type="project" value="TreeGrafter"/>
</dbReference>
<dbReference type="InterPro" id="IPR036907">
    <property type="entry name" value="5'-Nucleotdase_C_sf"/>
</dbReference>
<evidence type="ECO:0000259" key="3">
    <source>
        <dbReference type="Pfam" id="PF00149"/>
    </source>
</evidence>
<dbReference type="EMBL" id="CP071869">
    <property type="protein sequence ID" value="QTE23459.1"/>
    <property type="molecule type" value="Genomic_DNA"/>
</dbReference>
<dbReference type="PROSITE" id="PS51257">
    <property type="entry name" value="PROKAR_LIPOPROTEIN"/>
    <property type="match status" value="1"/>
</dbReference>
<feature type="domain" description="5'-Nucleotidase C-terminal" evidence="4">
    <location>
        <begin position="342"/>
        <end position="470"/>
    </location>
</feature>
<dbReference type="GO" id="GO:0009166">
    <property type="term" value="P:nucleotide catabolic process"/>
    <property type="evidence" value="ECO:0007669"/>
    <property type="project" value="InterPro"/>
</dbReference>
<dbReference type="GO" id="GO:0000166">
    <property type="term" value="F:nucleotide binding"/>
    <property type="evidence" value="ECO:0007669"/>
    <property type="project" value="UniProtKB-KW"/>
</dbReference>
<dbReference type="Gene3D" id="3.60.21.10">
    <property type="match status" value="1"/>
</dbReference>
<dbReference type="Gene3D" id="3.90.780.10">
    <property type="entry name" value="5'-Nucleotidase, C-terminal domain"/>
    <property type="match status" value="1"/>
</dbReference>
<dbReference type="SUPFAM" id="SSF56300">
    <property type="entry name" value="Metallo-dependent phosphatases"/>
    <property type="match status" value="1"/>
</dbReference>
<dbReference type="PANTHER" id="PTHR11575">
    <property type="entry name" value="5'-NUCLEOTIDASE-RELATED"/>
    <property type="match status" value="1"/>
</dbReference>
<evidence type="ECO:0000259" key="4">
    <source>
        <dbReference type="Pfam" id="PF02872"/>
    </source>
</evidence>
<keyword evidence="6" id="KW-1185">Reference proteome</keyword>
<dbReference type="InterPro" id="IPR008334">
    <property type="entry name" value="5'-Nucleotdase_C"/>
</dbReference>
<dbReference type="AlphaFoldDB" id="A0A975H7Y2"/>
<sequence length="507" mass="57129">MKNNILYFLISFLVLITACSSVKNATKEDGKIDFTFLQLNDVYEISPIQGGEFGGMARVETVHKNLLKENKNTLLFMAGDFLNPSLIGTLKVNGERVRGKQMVEVMNAMNFDLVAFGNHEFDLSQQNLQKRLNESNFPWISANVKLKTKETVIPFYKEQNGIKTPVNKTFIRELVDADGTKIKIGFISVCIPSNPKDYVEYGNMILKAKESYNSIKDSVAIVFGLTHVKLMHDKRIAKLLPNVPLIMGGHEHTNSNNFVGNVQISKADANAKTVYIHRISYDKKTKKTIVKSELKEINKTIETDENVGGIVDKWENILNAKIKDVIKNPEEIIYKTTIPLDGRDSNIRSKPTNLGQIITKAMSFAYNDKIDGAIVNGGSIRIDDQLVGNITPVDIFRVLPYGGDIVKVELKGSLLKRVLDYGKKAKGTGAYLHIHNIEFKNNTWWINNNHINSSLTYTIAFSDYLLKGFDIPFLSNKSNEVLSIYHPKKEELAHDIRKAVVAYLKKQ</sequence>
<keyword evidence="1 2" id="KW-0732">Signal</keyword>
<organism evidence="5 6">
    <name type="scientific">Polaribacter cellanae</name>
    <dbReference type="NCBI Taxonomy" id="2818493"/>
    <lineage>
        <taxon>Bacteria</taxon>
        <taxon>Pseudomonadati</taxon>
        <taxon>Bacteroidota</taxon>
        <taxon>Flavobacteriia</taxon>
        <taxon>Flavobacteriales</taxon>
        <taxon>Flavobacteriaceae</taxon>
    </lineage>
</organism>
<dbReference type="RefSeq" id="WP_208079468.1">
    <property type="nucleotide sequence ID" value="NZ_CP071869.1"/>
</dbReference>
<dbReference type="Proteomes" id="UP000663920">
    <property type="component" value="Chromosome"/>
</dbReference>
<dbReference type="InterPro" id="IPR029052">
    <property type="entry name" value="Metallo-depent_PP-like"/>
</dbReference>
<dbReference type="KEGG" id="pcea:J3359_04035"/>
<accession>A0A975H7Y2</accession>
<feature type="domain" description="Calcineurin-like phosphoesterase" evidence="3">
    <location>
        <begin position="35"/>
        <end position="253"/>
    </location>
</feature>
<evidence type="ECO:0000256" key="2">
    <source>
        <dbReference type="RuleBase" id="RU362119"/>
    </source>
</evidence>